<dbReference type="RefSeq" id="WP_141176848.1">
    <property type="nucleotide sequence ID" value="NZ_JBHUFX010000005.1"/>
</dbReference>
<evidence type="ECO:0000313" key="1">
    <source>
        <dbReference type="EMBL" id="TPW41416.1"/>
    </source>
</evidence>
<gene>
    <name evidence="1" type="ORF">FKM52_14290</name>
</gene>
<dbReference type="Proteomes" id="UP000319523">
    <property type="component" value="Unassembled WGS sequence"/>
</dbReference>
<comment type="caution">
    <text evidence="1">The sequence shown here is derived from an EMBL/GenBank/DDBJ whole genome shotgun (WGS) entry which is preliminary data.</text>
</comment>
<name>A0A506V794_9GAMM</name>
<dbReference type="EMBL" id="VHQI01000008">
    <property type="protein sequence ID" value="TPW41416.1"/>
    <property type="molecule type" value="Genomic_DNA"/>
</dbReference>
<evidence type="ECO:0000313" key="2">
    <source>
        <dbReference type="Proteomes" id="UP000319523"/>
    </source>
</evidence>
<accession>A0A506V794</accession>
<proteinExistence type="predicted"/>
<keyword evidence="2" id="KW-1185">Reference proteome</keyword>
<sequence>MHMIRILDEASKSYLCRGGLNSAACATLCIAKKQVWAIRLITSVGVLYLSDCFGKSFGISGAVRPFPIAAIMEILWRLLRRQCNSNNNRYHIALK</sequence>
<reference evidence="1 2" key="1">
    <citation type="submission" date="2019-06" db="EMBL/GenBank/DDBJ databases">
        <authorList>
            <person name="Yang Y."/>
        </authorList>
    </citation>
    <scope>NUCLEOTIDE SEQUENCE [LARGE SCALE GENOMIC DNA]</scope>
    <source>
        <strain evidence="1 2">BIT-26</strain>
    </source>
</reference>
<dbReference type="AlphaFoldDB" id="A0A506V794"/>
<protein>
    <submittedName>
        <fullName evidence="1">Uncharacterized protein</fullName>
    </submittedName>
</protein>
<organism evidence="1 2">
    <name type="scientific">Mixta tenebrionis</name>
    <dbReference type="NCBI Taxonomy" id="2562439"/>
    <lineage>
        <taxon>Bacteria</taxon>
        <taxon>Pseudomonadati</taxon>
        <taxon>Pseudomonadota</taxon>
        <taxon>Gammaproteobacteria</taxon>
        <taxon>Enterobacterales</taxon>
        <taxon>Erwiniaceae</taxon>
        <taxon>Mixta</taxon>
    </lineage>
</organism>